<dbReference type="AlphaFoldDB" id="A0A8I1ECR2"/>
<evidence type="ECO:0000313" key="2">
    <source>
        <dbReference type="EMBL" id="MBI6883261.1"/>
    </source>
</evidence>
<sequence length="91" mass="9843">MFNLKLSPCKFCGGESQEVVVEKVGNARWAGVIHCGGCDISLNSTYAQDSEGKALETVAKQWNRTPQSNGTREQPIELPIHGAAGMLEHKS</sequence>
<reference evidence="2" key="1">
    <citation type="submission" date="2020-12" db="EMBL/GenBank/DDBJ databases">
        <title>Enhanced detection system for hospital associated transmission using whole genome sequencing surveillance.</title>
        <authorList>
            <person name="Harrison L.H."/>
            <person name="Van Tyne D."/>
            <person name="Marsh J.W."/>
            <person name="Griffith M.P."/>
            <person name="Snyder D.J."/>
            <person name="Cooper V.S."/>
            <person name="Mustapha M."/>
        </authorList>
    </citation>
    <scope>NUCLEOTIDE SEQUENCE</scope>
    <source>
        <strain evidence="2">PSB00042</strain>
    </source>
</reference>
<gene>
    <name evidence="2" type="ORF">JEU22_04990</name>
</gene>
<dbReference type="EMBL" id="JAEHTE010000002">
    <property type="protein sequence ID" value="MBI6883261.1"/>
    <property type="molecule type" value="Genomic_DNA"/>
</dbReference>
<accession>A0A8I1ECR2</accession>
<name>A0A8I1ECR2_PSEPU</name>
<dbReference type="RefSeq" id="WP_198746873.1">
    <property type="nucleotide sequence ID" value="NZ_JAEHTE010000002.1"/>
</dbReference>
<protein>
    <submittedName>
        <fullName evidence="2">Lar family restriction alleviation protein</fullName>
    </submittedName>
</protein>
<proteinExistence type="predicted"/>
<organism evidence="2 3">
    <name type="scientific">Pseudomonas putida</name>
    <name type="common">Arthrobacter siderocapsulatus</name>
    <dbReference type="NCBI Taxonomy" id="303"/>
    <lineage>
        <taxon>Bacteria</taxon>
        <taxon>Pseudomonadati</taxon>
        <taxon>Pseudomonadota</taxon>
        <taxon>Gammaproteobacteria</taxon>
        <taxon>Pseudomonadales</taxon>
        <taxon>Pseudomonadaceae</taxon>
        <taxon>Pseudomonas</taxon>
    </lineage>
</organism>
<evidence type="ECO:0000256" key="1">
    <source>
        <dbReference type="SAM" id="MobiDB-lite"/>
    </source>
</evidence>
<feature type="region of interest" description="Disordered" evidence="1">
    <location>
        <begin position="64"/>
        <end position="91"/>
    </location>
</feature>
<evidence type="ECO:0000313" key="3">
    <source>
        <dbReference type="Proteomes" id="UP000637061"/>
    </source>
</evidence>
<dbReference type="Pfam" id="PF14354">
    <property type="entry name" value="Lar_restr_allev"/>
    <property type="match status" value="1"/>
</dbReference>
<comment type="caution">
    <text evidence="2">The sequence shown here is derived from an EMBL/GenBank/DDBJ whole genome shotgun (WGS) entry which is preliminary data.</text>
</comment>
<dbReference type="Proteomes" id="UP000637061">
    <property type="component" value="Unassembled WGS sequence"/>
</dbReference>